<dbReference type="Proteomes" id="UP001549031">
    <property type="component" value="Unassembled WGS sequence"/>
</dbReference>
<sequence>MSFWPTPGDLKEPACAKHDVAAVAARLLLDPSWSGVDSIPMIGPEDISFDETTAIISDVIGKPVQYHLMSMDDLKAMMIKQGASEGMAQAMVNMMTAKNEGWIIWWRERHLRPLRYADHLPPVVRGHPQAHRLAEPCLTPVPRPAFGPSKRRPCWRGSAQRRRDQHLQLNRTETCTRRLRSLKRLGYRKVRCRAAEAEETTGASRHERHSGVR</sequence>
<evidence type="ECO:0000313" key="2">
    <source>
        <dbReference type="Proteomes" id="UP001549031"/>
    </source>
</evidence>
<dbReference type="EMBL" id="JBEPLJ010000030">
    <property type="protein sequence ID" value="MET3588670.1"/>
    <property type="molecule type" value="Genomic_DNA"/>
</dbReference>
<evidence type="ECO:0000313" key="1">
    <source>
        <dbReference type="EMBL" id="MET3588670.1"/>
    </source>
</evidence>
<reference evidence="1 2" key="1">
    <citation type="submission" date="2024-06" db="EMBL/GenBank/DDBJ databases">
        <title>Genomic Encyclopedia of Type Strains, Phase IV (KMG-IV): sequencing the most valuable type-strain genomes for metagenomic binning, comparative biology and taxonomic classification.</title>
        <authorList>
            <person name="Goeker M."/>
        </authorList>
    </citation>
    <scope>NUCLEOTIDE SEQUENCE [LARGE SCALE GENOMIC DNA]</scope>
    <source>
        <strain evidence="1 2">DSM 105042</strain>
    </source>
</reference>
<accession>A0ABV2HDP2</accession>
<dbReference type="PANTHER" id="PTHR43162">
    <property type="match status" value="1"/>
</dbReference>
<gene>
    <name evidence="1" type="ORF">ABID21_004808</name>
</gene>
<dbReference type="InterPro" id="IPR036291">
    <property type="entry name" value="NAD(P)-bd_dom_sf"/>
</dbReference>
<proteinExistence type="predicted"/>
<name>A0ABV2HDP2_9HYPH</name>
<dbReference type="Gene3D" id="3.40.50.720">
    <property type="entry name" value="NAD(P)-binding Rossmann-like Domain"/>
    <property type="match status" value="1"/>
</dbReference>
<dbReference type="InterPro" id="IPR051604">
    <property type="entry name" value="Ergot_Alk_Oxidoreductase"/>
</dbReference>
<keyword evidence="2" id="KW-1185">Reference proteome</keyword>
<dbReference type="PANTHER" id="PTHR43162:SF1">
    <property type="entry name" value="PRESTALK A DIFFERENTIATION PROTEIN A"/>
    <property type="match status" value="1"/>
</dbReference>
<protein>
    <submittedName>
        <fullName evidence="1">Uncharacterized protein</fullName>
    </submittedName>
</protein>
<comment type="caution">
    <text evidence="1">The sequence shown here is derived from an EMBL/GenBank/DDBJ whole genome shotgun (WGS) entry which is preliminary data.</text>
</comment>
<dbReference type="Gene3D" id="3.90.25.10">
    <property type="entry name" value="UDP-galactose 4-epimerase, domain 1"/>
    <property type="match status" value="1"/>
</dbReference>
<organism evidence="1 2">
    <name type="scientific">Pseudorhizobium tarimense</name>
    <dbReference type="NCBI Taxonomy" id="1079109"/>
    <lineage>
        <taxon>Bacteria</taxon>
        <taxon>Pseudomonadati</taxon>
        <taxon>Pseudomonadota</taxon>
        <taxon>Alphaproteobacteria</taxon>
        <taxon>Hyphomicrobiales</taxon>
        <taxon>Rhizobiaceae</taxon>
        <taxon>Rhizobium/Agrobacterium group</taxon>
        <taxon>Pseudorhizobium</taxon>
    </lineage>
</organism>
<dbReference type="SUPFAM" id="SSF51735">
    <property type="entry name" value="NAD(P)-binding Rossmann-fold domains"/>
    <property type="match status" value="1"/>
</dbReference>